<organism evidence="4 5">
    <name type="scientific">Proteiniclasticum ruminis</name>
    <dbReference type="NCBI Taxonomy" id="398199"/>
    <lineage>
        <taxon>Bacteria</taxon>
        <taxon>Bacillati</taxon>
        <taxon>Bacillota</taxon>
        <taxon>Clostridia</taxon>
        <taxon>Eubacteriales</taxon>
        <taxon>Clostridiaceae</taxon>
        <taxon>Proteiniclasticum</taxon>
    </lineage>
</organism>
<protein>
    <submittedName>
        <fullName evidence="4">O-antigen biosynthesis protein WbqP</fullName>
    </submittedName>
</protein>
<evidence type="ECO:0000256" key="2">
    <source>
        <dbReference type="SAM" id="Phobius"/>
    </source>
</evidence>
<dbReference type="PANTHER" id="PTHR30576">
    <property type="entry name" value="COLANIC BIOSYNTHESIS UDP-GLUCOSE LIPID CARRIER TRANSFERASE"/>
    <property type="match status" value="1"/>
</dbReference>
<accession>A0A1G8JMZ0</accession>
<reference evidence="4 5" key="1">
    <citation type="submission" date="2016-10" db="EMBL/GenBank/DDBJ databases">
        <authorList>
            <person name="de Groot N.N."/>
        </authorList>
    </citation>
    <scope>NUCLEOTIDE SEQUENCE [LARGE SCALE GENOMIC DNA]</scope>
    <source>
        <strain evidence="4 5">CGMCC 1.5058</strain>
    </source>
</reference>
<evidence type="ECO:0000256" key="1">
    <source>
        <dbReference type="ARBA" id="ARBA00006464"/>
    </source>
</evidence>
<dbReference type="Pfam" id="PF02397">
    <property type="entry name" value="Bac_transf"/>
    <property type="match status" value="1"/>
</dbReference>
<dbReference type="AlphaFoldDB" id="A0A1G8JMZ0"/>
<evidence type="ECO:0000259" key="3">
    <source>
        <dbReference type="Pfam" id="PF02397"/>
    </source>
</evidence>
<feature type="domain" description="Bacterial sugar transferase" evidence="3">
    <location>
        <begin position="10"/>
        <end position="183"/>
    </location>
</feature>
<dbReference type="GO" id="GO:0016780">
    <property type="term" value="F:phosphotransferase activity, for other substituted phosphate groups"/>
    <property type="evidence" value="ECO:0007669"/>
    <property type="project" value="TreeGrafter"/>
</dbReference>
<evidence type="ECO:0000313" key="5">
    <source>
        <dbReference type="Proteomes" id="UP000183255"/>
    </source>
</evidence>
<gene>
    <name evidence="4" type="ORF">SAMN05421804_10260</name>
</gene>
<dbReference type="Proteomes" id="UP000183255">
    <property type="component" value="Unassembled WGS sequence"/>
</dbReference>
<evidence type="ECO:0000313" key="4">
    <source>
        <dbReference type="EMBL" id="SDI32659.1"/>
    </source>
</evidence>
<name>A0A1G8JMZ0_9CLOT</name>
<proteinExistence type="inferred from homology"/>
<feature type="transmembrane region" description="Helical" evidence="2">
    <location>
        <begin position="12"/>
        <end position="39"/>
    </location>
</feature>
<keyword evidence="2" id="KW-0812">Transmembrane</keyword>
<sequence>MGSTRYNILKRIIDILGSISLLIILLPLFLLVMAAILVIDGRPIFFKQYRVGLWGNLFKIYKFRSMKKEAPNVASRNIENNEYTTGIGRFLRRTSIDELPQLLNILKGEMSFVGPRPFIPNEGEILKEREKYGIHLLKPGLTGWAQIMARNTNNQKKKIELDLYYLENKSIFLDIKIILLTIFNNRGV</sequence>
<dbReference type="InterPro" id="IPR003362">
    <property type="entry name" value="Bact_transf"/>
</dbReference>
<comment type="similarity">
    <text evidence="1">Belongs to the bacterial sugar transferase family.</text>
</comment>
<dbReference type="EMBL" id="FNDZ01000002">
    <property type="protein sequence ID" value="SDI32659.1"/>
    <property type="molecule type" value="Genomic_DNA"/>
</dbReference>
<keyword evidence="2" id="KW-0472">Membrane</keyword>
<keyword evidence="2" id="KW-1133">Transmembrane helix</keyword>
<dbReference type="RefSeq" id="WP_031577179.1">
    <property type="nucleotide sequence ID" value="NZ_FNDZ01000002.1"/>
</dbReference>
<dbReference type="PANTHER" id="PTHR30576:SF10">
    <property type="entry name" value="SLL5057 PROTEIN"/>
    <property type="match status" value="1"/>
</dbReference>